<feature type="region of interest" description="Disordered" evidence="1">
    <location>
        <begin position="319"/>
        <end position="417"/>
    </location>
</feature>
<sequence>MAKTRRKKRRTHVDASAAERAGAKECPRALVFARGRKADAVSDLRDDVRRVMEPHTAKNLKESKSNKLKDFVQVSGPLGISHFVMLSSSDANKYLKIAKTPRGPTLTFKIHSFSLAREVAATQKNPRNPAKAFLSPPLVVLNNFGDEAHQKLATITFQNMFPPINVRKVKLSTCQRAVLVDYDAKAKRFQFRHYSINAVPVGANKKLKKLLQSRNAPDLGELQDVSEFFDKRVGDASDSEGSDDESRRVHLTQDFNRIAHADSTSKIVLSEIGPRMELELVKVEEGMCDGRVLYHAYVKKTADEIKTLEQKKVDREKLRKKRRLEQEANVKRKNREKEARADAERERQGKPGKKKSPLDEYGNERDLEGEKEDDAKWAAAFEKEEREWREGDEYDAKTKSVVAAGARRSKRPRRGDD</sequence>
<name>A0A096P8R1_OSTTA</name>
<gene>
    <name evidence="3" type="ORF">OT_ostta16g01760</name>
</gene>
<feature type="region of interest" description="Disordered" evidence="1">
    <location>
        <begin position="1"/>
        <end position="23"/>
    </location>
</feature>
<dbReference type="InterPro" id="IPR007109">
    <property type="entry name" value="Brix"/>
</dbReference>
<dbReference type="KEGG" id="ota:OT_ostta16g01760"/>
<feature type="domain" description="Brix" evidence="2">
    <location>
        <begin position="27"/>
        <end position="289"/>
    </location>
</feature>
<proteinExistence type="predicted"/>
<dbReference type="InParanoid" id="A0A096P8R1"/>
<dbReference type="GO" id="GO:0000027">
    <property type="term" value="P:ribosomal large subunit assembly"/>
    <property type="evidence" value="ECO:0007669"/>
    <property type="project" value="TreeGrafter"/>
</dbReference>
<feature type="compositionally biased region" description="Basic residues" evidence="1">
    <location>
        <begin position="407"/>
        <end position="417"/>
    </location>
</feature>
<dbReference type="GO" id="GO:0030687">
    <property type="term" value="C:preribosome, large subunit precursor"/>
    <property type="evidence" value="ECO:0007669"/>
    <property type="project" value="TreeGrafter"/>
</dbReference>
<reference evidence="4" key="1">
    <citation type="journal article" date="2006" name="Proc. Natl. Acad. Sci. U.S.A.">
        <title>Genome analysis of the smallest free-living eukaryote Ostreococcus tauri unveils many unique features.</title>
        <authorList>
            <person name="Derelle E."/>
            <person name="Ferraz C."/>
            <person name="Rombauts S."/>
            <person name="Rouze P."/>
            <person name="Worden A.Z."/>
            <person name="Robbens S."/>
            <person name="Partensky F."/>
            <person name="Degroeve S."/>
            <person name="Echeynie S."/>
            <person name="Cooke R."/>
            <person name="Saeys Y."/>
            <person name="Wuyts J."/>
            <person name="Jabbari K."/>
            <person name="Bowler C."/>
            <person name="Panaud O."/>
            <person name="Piegu B."/>
            <person name="Ball S.G."/>
            <person name="Ral J.-P."/>
            <person name="Bouget F.-Y."/>
            <person name="Piganeau G."/>
            <person name="De Baets B."/>
            <person name="Picard A."/>
            <person name="Delseny M."/>
            <person name="Demaille J."/>
            <person name="Van de Peer Y."/>
            <person name="Moreau H."/>
        </authorList>
    </citation>
    <scope>NUCLEOTIDE SEQUENCE [LARGE SCALE GENOMIC DNA]</scope>
    <source>
        <strain evidence="4">OTTH 0595 / CCAP 157/2 / RCC745</strain>
    </source>
</reference>
<organism evidence="3 4">
    <name type="scientific">Ostreococcus tauri</name>
    <name type="common">Marine green alga</name>
    <dbReference type="NCBI Taxonomy" id="70448"/>
    <lineage>
        <taxon>Eukaryota</taxon>
        <taxon>Viridiplantae</taxon>
        <taxon>Chlorophyta</taxon>
        <taxon>Mamiellophyceae</taxon>
        <taxon>Mamiellales</taxon>
        <taxon>Bathycoccaceae</taxon>
        <taxon>Ostreococcus</taxon>
    </lineage>
</organism>
<keyword evidence="4" id="KW-1185">Reference proteome</keyword>
<dbReference type="STRING" id="70448.A0A096P8R1"/>
<dbReference type="PROSITE" id="PS50833">
    <property type="entry name" value="BRIX"/>
    <property type="match status" value="1"/>
</dbReference>
<dbReference type="GeneID" id="9831070"/>
<dbReference type="AlphaFoldDB" id="A0A096P8R1"/>
<dbReference type="EMBL" id="CAID01000016">
    <property type="protein sequence ID" value="CEG00383.1"/>
    <property type="molecule type" value="Genomic_DNA"/>
</dbReference>
<dbReference type="Pfam" id="PF04427">
    <property type="entry name" value="Brix"/>
    <property type="match status" value="1"/>
</dbReference>
<accession>A0A096P8R1</accession>
<dbReference type="RefSeq" id="XP_022840351.1">
    <property type="nucleotide sequence ID" value="XM_022985554.1"/>
</dbReference>
<evidence type="ECO:0000313" key="3">
    <source>
        <dbReference type="EMBL" id="CEG00383.1"/>
    </source>
</evidence>
<dbReference type="PANTHER" id="PTHR12661">
    <property type="entry name" value="PETER PAN-RELATED"/>
    <property type="match status" value="1"/>
</dbReference>
<dbReference type="InterPro" id="IPR045112">
    <property type="entry name" value="PPAN-like"/>
</dbReference>
<dbReference type="GO" id="GO:0019843">
    <property type="term" value="F:rRNA binding"/>
    <property type="evidence" value="ECO:0007669"/>
    <property type="project" value="InterPro"/>
</dbReference>
<protein>
    <submittedName>
        <fullName evidence="3">Brix domain</fullName>
    </submittedName>
</protein>
<dbReference type="GO" id="GO:0006364">
    <property type="term" value="P:rRNA processing"/>
    <property type="evidence" value="ECO:0007669"/>
    <property type="project" value="InterPro"/>
</dbReference>
<evidence type="ECO:0000313" key="4">
    <source>
        <dbReference type="Proteomes" id="UP000009170"/>
    </source>
</evidence>
<feature type="compositionally biased region" description="Basic and acidic residues" evidence="1">
    <location>
        <begin position="324"/>
        <end position="349"/>
    </location>
</feature>
<dbReference type="FunCoup" id="A0A096P8R1">
    <property type="interactions" value="1673"/>
</dbReference>
<dbReference type="Proteomes" id="UP000009170">
    <property type="component" value="Unassembled WGS sequence"/>
</dbReference>
<dbReference type="PANTHER" id="PTHR12661:SF5">
    <property type="entry name" value="SUPPRESSOR OF SWI4 1 HOMOLOG"/>
    <property type="match status" value="1"/>
</dbReference>
<dbReference type="OrthoDB" id="10261452at2759"/>
<reference evidence="3 4" key="2">
    <citation type="journal article" date="2014" name="BMC Genomics">
        <title>An improved genome of the model marine alga Ostreococcus tauri unfolds by assessing Illumina de novo assemblies.</title>
        <authorList>
            <person name="Blanc-Mathieu R."/>
            <person name="Verhelst B."/>
            <person name="Derelle E."/>
            <person name="Rombauts S."/>
            <person name="Bouget F.Y."/>
            <person name="Carre I."/>
            <person name="Chateau A."/>
            <person name="Eyre-Walker A."/>
            <person name="Grimsley N."/>
            <person name="Moreau H."/>
            <person name="Piegu B."/>
            <person name="Rivals E."/>
            <person name="Schackwitz W."/>
            <person name="Van de Peer Y."/>
            <person name="Piganeau G."/>
        </authorList>
    </citation>
    <scope>NUCLEOTIDE SEQUENCE [LARGE SCALE GENOMIC DNA]</scope>
    <source>
        <strain evidence="4">OTTH 0595 / CCAP 157/2 / RCC745</strain>
    </source>
</reference>
<evidence type="ECO:0000259" key="2">
    <source>
        <dbReference type="PROSITE" id="PS50833"/>
    </source>
</evidence>
<evidence type="ECO:0000256" key="1">
    <source>
        <dbReference type="SAM" id="MobiDB-lite"/>
    </source>
</evidence>
<comment type="caution">
    <text evidence="3">The sequence shown here is derived from an EMBL/GenBank/DDBJ whole genome shotgun (WGS) entry which is preliminary data.</text>
</comment>
<feature type="compositionally biased region" description="Basic residues" evidence="1">
    <location>
        <begin position="1"/>
        <end position="11"/>
    </location>
</feature>
<dbReference type="SMART" id="SM00879">
    <property type="entry name" value="Brix"/>
    <property type="match status" value="1"/>
</dbReference>
<feature type="compositionally biased region" description="Basic and acidic residues" evidence="1">
    <location>
        <begin position="356"/>
        <end position="398"/>
    </location>
</feature>